<gene>
    <name evidence="1" type="ORF">Naga_100022g10</name>
</gene>
<dbReference type="InterPro" id="IPR001544">
    <property type="entry name" value="Aminotrans_IV"/>
</dbReference>
<dbReference type="PANTHER" id="PTHR47703">
    <property type="entry name" value="D-AMINOACID AMINOTRANSFERASE-LIKE PLP-DEPENDENT ENZYMES SUPERFAMILY PROTEIN"/>
    <property type="match status" value="1"/>
</dbReference>
<evidence type="ECO:0000313" key="1">
    <source>
        <dbReference type="EMBL" id="EWM29766.1"/>
    </source>
</evidence>
<dbReference type="OrthoDB" id="59470at2759"/>
<evidence type="ECO:0000313" key="2">
    <source>
        <dbReference type="Proteomes" id="UP000019335"/>
    </source>
</evidence>
<protein>
    <submittedName>
        <fullName evidence="1">Aminotransferase, class IV</fullName>
    </submittedName>
</protein>
<dbReference type="GO" id="GO:0008483">
    <property type="term" value="F:transaminase activity"/>
    <property type="evidence" value="ECO:0007669"/>
    <property type="project" value="UniProtKB-KW"/>
</dbReference>
<dbReference type="EMBL" id="AZIL01000117">
    <property type="protein sequence ID" value="EWM29766.1"/>
    <property type="molecule type" value="Genomic_DNA"/>
</dbReference>
<dbReference type="InterPro" id="IPR036038">
    <property type="entry name" value="Aminotransferase-like"/>
</dbReference>
<accession>W7UAG2</accession>
<keyword evidence="1" id="KW-0032">Aminotransferase</keyword>
<dbReference type="InterPro" id="IPR043132">
    <property type="entry name" value="BCAT-like_C"/>
</dbReference>
<sequence>MRGVRGQCTAPKAVSQGLEGSVVNERAIWTLVTFSWLVAVLRTASVFPGRAQPRSDSSSGLRARGRLPMAAYTEARVLIRASCTSTIFAVCSHEDSKTFLERHSRGAYTTARTVRGSKIFVLDAHVKRLSETAMLMWPDQALLADIVEPSRLRAVVMKALRVAIEHHRSSHKPLGGQASISQEELKLTILFVWHTEDSMLECLYHVSQLPLRPSPPIKVEVRGAPRSNAKAKDSGWVRERKRLEYLKPVDTNEILLRDVDGALLEGTQTNFYVVMEGKLWTAGEGVLEGTVRKLVLEACAAHHIPVILHPPPNLKDLQRWEGALLSSTSRLLLPIDWIGIPQETKSFQEGDVCRAFKYENDCLTSRLVEWVDDNILQSSVDI</sequence>
<dbReference type="PANTHER" id="PTHR47703:SF2">
    <property type="entry name" value="D-AMINOACID AMINOTRANSFERASE-LIKE PLP-DEPENDENT ENZYMES SUPERFAMILY PROTEIN"/>
    <property type="match status" value="1"/>
</dbReference>
<reference evidence="1 2" key="1">
    <citation type="journal article" date="2014" name="Mol. Plant">
        <title>Chromosome Scale Genome Assembly and Transcriptome Profiling of Nannochloropsis gaditana in Nitrogen Depletion.</title>
        <authorList>
            <person name="Corteggiani Carpinelli E."/>
            <person name="Telatin A."/>
            <person name="Vitulo N."/>
            <person name="Forcato C."/>
            <person name="D'Angelo M."/>
            <person name="Schiavon R."/>
            <person name="Vezzi A."/>
            <person name="Giacometti G.M."/>
            <person name="Morosinotto T."/>
            <person name="Valle G."/>
        </authorList>
    </citation>
    <scope>NUCLEOTIDE SEQUENCE [LARGE SCALE GENOMIC DNA]</scope>
    <source>
        <strain evidence="1 2">B-31</strain>
    </source>
</reference>
<dbReference type="Gene3D" id="3.20.10.10">
    <property type="entry name" value="D-amino Acid Aminotransferase, subunit A, domain 2"/>
    <property type="match status" value="1"/>
</dbReference>
<organism evidence="1 2">
    <name type="scientific">Nannochloropsis gaditana</name>
    <dbReference type="NCBI Taxonomy" id="72520"/>
    <lineage>
        <taxon>Eukaryota</taxon>
        <taxon>Sar</taxon>
        <taxon>Stramenopiles</taxon>
        <taxon>Ochrophyta</taxon>
        <taxon>Eustigmatophyceae</taxon>
        <taxon>Eustigmatales</taxon>
        <taxon>Monodopsidaceae</taxon>
        <taxon>Nannochloropsis</taxon>
    </lineage>
</organism>
<name>W7UAG2_9STRA</name>
<proteinExistence type="predicted"/>
<dbReference type="AlphaFoldDB" id="W7UAG2"/>
<keyword evidence="2" id="KW-1185">Reference proteome</keyword>
<dbReference type="Pfam" id="PF01063">
    <property type="entry name" value="Aminotran_4"/>
    <property type="match status" value="1"/>
</dbReference>
<dbReference type="SUPFAM" id="SSF56752">
    <property type="entry name" value="D-aminoacid aminotransferase-like PLP-dependent enzymes"/>
    <property type="match status" value="1"/>
</dbReference>
<dbReference type="Proteomes" id="UP000019335">
    <property type="component" value="Chromosome 2"/>
</dbReference>
<keyword evidence="1" id="KW-0808">Transferase</keyword>
<comment type="caution">
    <text evidence="1">The sequence shown here is derived from an EMBL/GenBank/DDBJ whole genome shotgun (WGS) entry which is preliminary data.</text>
</comment>